<gene>
    <name evidence="2" type="ORF">SDC9_199230</name>
</gene>
<feature type="transmembrane region" description="Helical" evidence="1">
    <location>
        <begin position="108"/>
        <end position="127"/>
    </location>
</feature>
<sequence length="140" mass="16021">MKRRAAHLIPPVLIVKLLRPINGDTHQEIVLLEKAAPVIGKQRSVGLNGIINLPSSGIFFLQFNCLLVETQRAHQRFTAVPGKQHLRHGLRLYVFFDELFEQFFTHHVVLLLCIQVCLLEVIAIITIEVTTRPYGFEHHI</sequence>
<evidence type="ECO:0000256" key="1">
    <source>
        <dbReference type="SAM" id="Phobius"/>
    </source>
</evidence>
<organism evidence="2">
    <name type="scientific">bioreactor metagenome</name>
    <dbReference type="NCBI Taxonomy" id="1076179"/>
    <lineage>
        <taxon>unclassified sequences</taxon>
        <taxon>metagenomes</taxon>
        <taxon>ecological metagenomes</taxon>
    </lineage>
</organism>
<reference evidence="2" key="1">
    <citation type="submission" date="2019-08" db="EMBL/GenBank/DDBJ databases">
        <authorList>
            <person name="Kucharzyk K."/>
            <person name="Murdoch R.W."/>
            <person name="Higgins S."/>
            <person name="Loffler F."/>
        </authorList>
    </citation>
    <scope>NUCLEOTIDE SEQUENCE</scope>
</reference>
<protein>
    <submittedName>
        <fullName evidence="2">Uncharacterized protein</fullName>
    </submittedName>
</protein>
<accession>A0A645IL63</accession>
<name>A0A645IL63_9ZZZZ</name>
<keyword evidence="1" id="KW-0472">Membrane</keyword>
<keyword evidence="1" id="KW-0812">Transmembrane</keyword>
<dbReference type="EMBL" id="VSSQ01116825">
    <property type="protein sequence ID" value="MPN51582.1"/>
    <property type="molecule type" value="Genomic_DNA"/>
</dbReference>
<comment type="caution">
    <text evidence="2">The sequence shown here is derived from an EMBL/GenBank/DDBJ whole genome shotgun (WGS) entry which is preliminary data.</text>
</comment>
<dbReference type="AlphaFoldDB" id="A0A645IL63"/>
<keyword evidence="1" id="KW-1133">Transmembrane helix</keyword>
<evidence type="ECO:0000313" key="2">
    <source>
        <dbReference type="EMBL" id="MPN51582.1"/>
    </source>
</evidence>
<proteinExistence type="predicted"/>